<sequence length="101" mass="11136">MAKVGGISEVKGNDNSLEIDGLARFAVDEHNKKENSTLEFVKVLNTKQQVVAGTIYYITLEATDGGVKKAYEAKVWVKPWENFKEVQEFKPLGDVAAEGCT</sequence>
<proteinExistence type="predicted"/>
<evidence type="ECO:0000313" key="2">
    <source>
        <dbReference type="Proteomes" id="UP001057402"/>
    </source>
</evidence>
<keyword evidence="2" id="KW-1185">Reference proteome</keyword>
<organism evidence="1 2">
    <name type="scientific">Melastoma candidum</name>
    <dbReference type="NCBI Taxonomy" id="119954"/>
    <lineage>
        <taxon>Eukaryota</taxon>
        <taxon>Viridiplantae</taxon>
        <taxon>Streptophyta</taxon>
        <taxon>Embryophyta</taxon>
        <taxon>Tracheophyta</taxon>
        <taxon>Spermatophyta</taxon>
        <taxon>Magnoliopsida</taxon>
        <taxon>eudicotyledons</taxon>
        <taxon>Gunneridae</taxon>
        <taxon>Pentapetalae</taxon>
        <taxon>rosids</taxon>
        <taxon>malvids</taxon>
        <taxon>Myrtales</taxon>
        <taxon>Melastomataceae</taxon>
        <taxon>Melastomatoideae</taxon>
        <taxon>Melastomateae</taxon>
        <taxon>Melastoma</taxon>
    </lineage>
</organism>
<name>A0ACB9S8M4_9MYRT</name>
<accession>A0ACB9S8M4</accession>
<protein>
    <submittedName>
        <fullName evidence="1">Uncharacterized protein</fullName>
    </submittedName>
</protein>
<evidence type="ECO:0000313" key="1">
    <source>
        <dbReference type="EMBL" id="KAI4386194.1"/>
    </source>
</evidence>
<reference evidence="2" key="1">
    <citation type="journal article" date="2023" name="Front. Plant Sci.">
        <title>Chromosomal-level genome assembly of Melastoma candidum provides insights into trichome evolution.</title>
        <authorList>
            <person name="Zhong Y."/>
            <person name="Wu W."/>
            <person name="Sun C."/>
            <person name="Zou P."/>
            <person name="Liu Y."/>
            <person name="Dai S."/>
            <person name="Zhou R."/>
        </authorList>
    </citation>
    <scope>NUCLEOTIDE SEQUENCE [LARGE SCALE GENOMIC DNA]</scope>
</reference>
<dbReference type="Proteomes" id="UP001057402">
    <property type="component" value="Chromosome 2"/>
</dbReference>
<comment type="caution">
    <text evidence="1">The sequence shown here is derived from an EMBL/GenBank/DDBJ whole genome shotgun (WGS) entry which is preliminary data.</text>
</comment>
<dbReference type="EMBL" id="CM042881">
    <property type="protein sequence ID" value="KAI4386194.1"/>
    <property type="molecule type" value="Genomic_DNA"/>
</dbReference>
<gene>
    <name evidence="1" type="ORF">MLD38_004149</name>
</gene>